<dbReference type="RefSeq" id="WP_053400426.1">
    <property type="nucleotide sequence ID" value="NZ_JAMAUM010000013.1"/>
</dbReference>
<keyword evidence="1" id="KW-0812">Transmembrane</keyword>
<gene>
    <name evidence="2" type="ORF">AMD01_05615</name>
</gene>
<evidence type="ECO:0000313" key="3">
    <source>
        <dbReference type="Proteomes" id="UP000037558"/>
    </source>
</evidence>
<keyword evidence="1" id="KW-0472">Membrane</keyword>
<protein>
    <submittedName>
        <fullName evidence="2">Uncharacterized protein</fullName>
    </submittedName>
</protein>
<proteinExistence type="predicted"/>
<accession>A0A0M0L8X1</accession>
<sequence length="72" mass="8196">MLKKDADQKQIEGEKNKSSLFWSMFLTGGWSSFEKEWKHSKSAWRTFLLFVVPIVCSGIIILLAIAASKAFN</sequence>
<organism evidence="2 3">
    <name type="scientific">Priestia koreensis</name>
    <dbReference type="NCBI Taxonomy" id="284581"/>
    <lineage>
        <taxon>Bacteria</taxon>
        <taxon>Bacillati</taxon>
        <taxon>Bacillota</taxon>
        <taxon>Bacilli</taxon>
        <taxon>Bacillales</taxon>
        <taxon>Bacillaceae</taxon>
        <taxon>Priestia</taxon>
    </lineage>
</organism>
<evidence type="ECO:0000313" key="2">
    <source>
        <dbReference type="EMBL" id="KOO47520.1"/>
    </source>
</evidence>
<keyword evidence="1" id="KW-1133">Transmembrane helix</keyword>
<dbReference type="EMBL" id="LILC01000007">
    <property type="protein sequence ID" value="KOO47520.1"/>
    <property type="molecule type" value="Genomic_DNA"/>
</dbReference>
<keyword evidence="3" id="KW-1185">Reference proteome</keyword>
<dbReference type="AlphaFoldDB" id="A0A0M0L8X1"/>
<name>A0A0M0L8X1_9BACI</name>
<dbReference type="Proteomes" id="UP000037558">
    <property type="component" value="Unassembled WGS sequence"/>
</dbReference>
<feature type="transmembrane region" description="Helical" evidence="1">
    <location>
        <begin position="47"/>
        <end position="67"/>
    </location>
</feature>
<reference evidence="3" key="1">
    <citation type="submission" date="2015-08" db="EMBL/GenBank/DDBJ databases">
        <title>Fjat-14210 dsm16467.</title>
        <authorList>
            <person name="Liu B."/>
            <person name="Wang J."/>
            <person name="Zhu Y."/>
            <person name="Liu G."/>
            <person name="Chen Q."/>
            <person name="Chen Z."/>
            <person name="Lan J."/>
            <person name="Che J."/>
            <person name="Ge C."/>
            <person name="Shi H."/>
            <person name="Pan Z."/>
            <person name="Liu X."/>
        </authorList>
    </citation>
    <scope>NUCLEOTIDE SEQUENCE [LARGE SCALE GENOMIC DNA]</scope>
    <source>
        <strain evidence="3">DSM 16467</strain>
    </source>
</reference>
<evidence type="ECO:0000256" key="1">
    <source>
        <dbReference type="SAM" id="Phobius"/>
    </source>
</evidence>
<dbReference type="PATRIC" id="fig|284581.3.peg.4512"/>
<comment type="caution">
    <text evidence="2">The sequence shown here is derived from an EMBL/GenBank/DDBJ whole genome shotgun (WGS) entry which is preliminary data.</text>
</comment>